<dbReference type="EMBL" id="JAGGKX010000007">
    <property type="protein sequence ID" value="MBP1969596.1"/>
    <property type="molecule type" value="Genomic_DNA"/>
</dbReference>
<evidence type="ECO:0000313" key="3">
    <source>
        <dbReference type="Proteomes" id="UP001519345"/>
    </source>
</evidence>
<name>A0ABS4IGN8_9BACI</name>
<evidence type="ECO:0008006" key="4">
    <source>
        <dbReference type="Google" id="ProtNLM"/>
    </source>
</evidence>
<proteinExistence type="predicted"/>
<evidence type="ECO:0000313" key="2">
    <source>
        <dbReference type="EMBL" id="MBP1969596.1"/>
    </source>
</evidence>
<accession>A0ABS4IGN8</accession>
<protein>
    <recommendedName>
        <fullName evidence="4">Sporulation protein YpjB</fullName>
    </recommendedName>
</protein>
<dbReference type="Proteomes" id="UP001519345">
    <property type="component" value="Unassembled WGS sequence"/>
</dbReference>
<dbReference type="Pfam" id="PF09577">
    <property type="entry name" value="Spore_YpjB"/>
    <property type="match status" value="1"/>
</dbReference>
<feature type="transmembrane region" description="Helical" evidence="1">
    <location>
        <begin position="38"/>
        <end position="59"/>
    </location>
</feature>
<keyword evidence="3" id="KW-1185">Reference proteome</keyword>
<organism evidence="2 3">
    <name type="scientific">Virgibacillus natechei</name>
    <dbReference type="NCBI Taxonomy" id="1216297"/>
    <lineage>
        <taxon>Bacteria</taxon>
        <taxon>Bacillati</taxon>
        <taxon>Bacillota</taxon>
        <taxon>Bacilli</taxon>
        <taxon>Bacillales</taxon>
        <taxon>Bacillaceae</taxon>
        <taxon>Virgibacillus</taxon>
    </lineage>
</organism>
<sequence length="81" mass="9027">MILTVGIVIQLLYTGSLDTSSAATEFGESVKDNSKQISFYWIAGVIAGCIVITLSYVSYRKYKGEKKKQLEKEKNQDKSVD</sequence>
<dbReference type="InterPro" id="IPR014231">
    <property type="entry name" value="Spore_YpjB"/>
</dbReference>
<gene>
    <name evidence="2" type="ORF">J2Z83_001703</name>
</gene>
<comment type="caution">
    <text evidence="2">The sequence shown here is derived from an EMBL/GenBank/DDBJ whole genome shotgun (WGS) entry which is preliminary data.</text>
</comment>
<evidence type="ECO:0000256" key="1">
    <source>
        <dbReference type="SAM" id="Phobius"/>
    </source>
</evidence>
<keyword evidence="1" id="KW-0472">Membrane</keyword>
<reference evidence="2 3" key="1">
    <citation type="submission" date="2021-03" db="EMBL/GenBank/DDBJ databases">
        <title>Genomic Encyclopedia of Type Strains, Phase IV (KMG-IV): sequencing the most valuable type-strain genomes for metagenomic binning, comparative biology and taxonomic classification.</title>
        <authorList>
            <person name="Goeker M."/>
        </authorList>
    </citation>
    <scope>NUCLEOTIDE SEQUENCE [LARGE SCALE GENOMIC DNA]</scope>
    <source>
        <strain evidence="2 3">DSM 25609</strain>
    </source>
</reference>
<keyword evidence="1" id="KW-0812">Transmembrane</keyword>
<keyword evidence="1" id="KW-1133">Transmembrane helix</keyword>